<name>A0AAN7WA00_9PEZI</name>
<feature type="region of interest" description="Disordered" evidence="1">
    <location>
        <begin position="1"/>
        <end position="59"/>
    </location>
</feature>
<feature type="region of interest" description="Disordered" evidence="1">
    <location>
        <begin position="117"/>
        <end position="157"/>
    </location>
</feature>
<sequence>MTGHQSTTGPATDKKLAGSSVEERSIAPSEAASTAPLLKESHHGAVDEAKAADGAPRRKSFIQRFKEERAERKAVHDNVYNSGPYVMVFDPKLGKEILRKNPHWPYEDSYKRENVGLTVEKGQEDQPDFVKQQTGKWGQTSDSSAQDYYNGNPAGYL</sequence>
<organism evidence="2 3">
    <name type="scientific">Elasticomyces elasticus</name>
    <dbReference type="NCBI Taxonomy" id="574655"/>
    <lineage>
        <taxon>Eukaryota</taxon>
        <taxon>Fungi</taxon>
        <taxon>Dikarya</taxon>
        <taxon>Ascomycota</taxon>
        <taxon>Pezizomycotina</taxon>
        <taxon>Dothideomycetes</taxon>
        <taxon>Dothideomycetidae</taxon>
        <taxon>Mycosphaerellales</taxon>
        <taxon>Teratosphaeriaceae</taxon>
        <taxon>Elasticomyces</taxon>
    </lineage>
</organism>
<evidence type="ECO:0000313" key="2">
    <source>
        <dbReference type="EMBL" id="KAK5700750.1"/>
    </source>
</evidence>
<accession>A0AAN7WA00</accession>
<feature type="compositionally biased region" description="Basic and acidic residues" evidence="1">
    <location>
        <begin position="39"/>
        <end position="51"/>
    </location>
</feature>
<reference evidence="2" key="1">
    <citation type="submission" date="2023-08" db="EMBL/GenBank/DDBJ databases">
        <title>Black Yeasts Isolated from many extreme environments.</title>
        <authorList>
            <person name="Coleine C."/>
            <person name="Stajich J.E."/>
            <person name="Selbmann L."/>
        </authorList>
    </citation>
    <scope>NUCLEOTIDE SEQUENCE</scope>
    <source>
        <strain evidence="2">CCFEE 5810</strain>
    </source>
</reference>
<protein>
    <submittedName>
        <fullName evidence="2">Uncharacterized protein</fullName>
    </submittedName>
</protein>
<dbReference type="AlphaFoldDB" id="A0AAN7WA00"/>
<dbReference type="EMBL" id="JAVRQU010000007">
    <property type="protein sequence ID" value="KAK5700750.1"/>
    <property type="molecule type" value="Genomic_DNA"/>
</dbReference>
<proteinExistence type="predicted"/>
<evidence type="ECO:0000313" key="3">
    <source>
        <dbReference type="Proteomes" id="UP001310594"/>
    </source>
</evidence>
<gene>
    <name evidence="2" type="ORF">LTR97_005267</name>
</gene>
<feature type="compositionally biased region" description="Polar residues" evidence="1">
    <location>
        <begin position="131"/>
        <end position="149"/>
    </location>
</feature>
<evidence type="ECO:0000256" key="1">
    <source>
        <dbReference type="SAM" id="MobiDB-lite"/>
    </source>
</evidence>
<comment type="caution">
    <text evidence="2">The sequence shown here is derived from an EMBL/GenBank/DDBJ whole genome shotgun (WGS) entry which is preliminary data.</text>
</comment>
<feature type="compositionally biased region" description="Polar residues" evidence="1">
    <location>
        <begin position="1"/>
        <end position="10"/>
    </location>
</feature>
<dbReference type="Proteomes" id="UP001310594">
    <property type="component" value="Unassembled WGS sequence"/>
</dbReference>
<feature type="compositionally biased region" description="Basic and acidic residues" evidence="1">
    <location>
        <begin position="12"/>
        <end position="25"/>
    </location>
</feature>